<dbReference type="SMART" id="SM00283">
    <property type="entry name" value="MA"/>
    <property type="match status" value="1"/>
</dbReference>
<evidence type="ECO:0000256" key="7">
    <source>
        <dbReference type="SAM" id="MobiDB-lite"/>
    </source>
</evidence>
<evidence type="ECO:0000256" key="2">
    <source>
        <dbReference type="ARBA" id="ARBA00022475"/>
    </source>
</evidence>
<dbReference type="AlphaFoldDB" id="A0A9X1XC36"/>
<feature type="transmembrane region" description="Helical" evidence="8">
    <location>
        <begin position="12"/>
        <end position="33"/>
    </location>
</feature>
<evidence type="ECO:0000256" key="4">
    <source>
        <dbReference type="ARBA" id="ARBA00023224"/>
    </source>
</evidence>
<dbReference type="PANTHER" id="PTHR32089:SF112">
    <property type="entry name" value="LYSOZYME-LIKE PROTEIN-RELATED"/>
    <property type="match status" value="1"/>
</dbReference>
<feature type="transmembrane region" description="Helical" evidence="8">
    <location>
        <begin position="270"/>
        <end position="293"/>
    </location>
</feature>
<dbReference type="SUPFAM" id="SSF58104">
    <property type="entry name" value="Methyl-accepting chemotaxis protein (MCP) signaling domain"/>
    <property type="match status" value="1"/>
</dbReference>
<dbReference type="GO" id="GO:0005886">
    <property type="term" value="C:plasma membrane"/>
    <property type="evidence" value="ECO:0007669"/>
    <property type="project" value="UniProtKB-SubCell"/>
</dbReference>
<dbReference type="PROSITE" id="PS50885">
    <property type="entry name" value="HAMP"/>
    <property type="match status" value="1"/>
</dbReference>
<evidence type="ECO:0000256" key="6">
    <source>
        <dbReference type="PROSITE-ProRule" id="PRU00284"/>
    </source>
</evidence>
<dbReference type="CDD" id="cd06225">
    <property type="entry name" value="HAMP"/>
    <property type="match status" value="1"/>
</dbReference>
<gene>
    <name evidence="11" type="ORF">LCY76_16060</name>
</gene>
<reference evidence="11" key="1">
    <citation type="submission" date="2021-09" db="EMBL/GenBank/DDBJ databases">
        <title>Genome analysis of Fictibacillus sp. KIGAM418 isolated from marine sediment.</title>
        <authorList>
            <person name="Seo M.-J."/>
            <person name="Cho E.-S."/>
            <person name="Hwang C.Y."/>
        </authorList>
    </citation>
    <scope>NUCLEOTIDE SEQUENCE</scope>
    <source>
        <strain evidence="11">KIGAM418</strain>
    </source>
</reference>
<dbReference type="Pfam" id="PF00015">
    <property type="entry name" value="MCPsignal"/>
    <property type="match status" value="1"/>
</dbReference>
<dbReference type="PROSITE" id="PS51257">
    <property type="entry name" value="PROKAR_LIPOPROTEIN"/>
    <property type="match status" value="1"/>
</dbReference>
<dbReference type="Gene3D" id="6.10.340.10">
    <property type="match status" value="1"/>
</dbReference>
<dbReference type="InterPro" id="IPR003660">
    <property type="entry name" value="HAMP_dom"/>
</dbReference>
<keyword evidence="3 8" id="KW-0472">Membrane</keyword>
<dbReference type="Pfam" id="PF00672">
    <property type="entry name" value="HAMP"/>
    <property type="match status" value="1"/>
</dbReference>
<accession>A0A9X1XC36</accession>
<sequence>MNMSIRNRVRTMLFMSLIGLLIMIGFTACYVWLSGKMDHEKEQLQQNSNHSKEIYSELTTIRKKEQDYLRLPSTEKANDINSSVLTLQKKVENYSKKANNASIKKEYKNIAKKIDQYGTSFDSTSSMAAQISGLKDLMAETSSTFEKKVSGMKDLELYNQFLIMNKYEKEFYLSLNEENVAKFQESAGMFEKELDKSSLPEDELSDFKTKLLKYTSSAGNIQTTSKQIKEMTSEFESIAANVETSIMKIEKSNDQKRAELTDKQSGLKSLLTWLLIGISAIVIAGMTVAGIWLTRSIARSISLLKEGATVIGNGNLDYRVQTASNDEMGELAETFNAMAEKMQRSMSEVQRASEQLAASSQHLAAISEETTAQTEEVSDAVQQVSIGAQSQADHLHESTLLLTEVTDAIQETASISEQIAIDTLQAEEDGKSGMETVQQLNIHSEKFISLANDLISEIQDANAQSKQIHSIVHTIQEIARSTDLLALNAAIESARAGEAGRGFSVVAAEVRKLAERSKNEAQQIQQLVKLMGGQMDNLAQETARFEDYRNEQLQSVSMTKQAFESIVTNVAAIHGKISQIQTSIRHVGEANIGLSEKLHEVSAISQESVATSEQVSESSIHQKQAINEVNYAANELQEIALNLQNEVQQFHLGESANHDIEEQTVLEAVEEAFLEAAPAQHEEEVSYDESEEELNHGDQISLNPPLNNEDDEEVK</sequence>
<dbReference type="EMBL" id="JAIWJX010000002">
    <property type="protein sequence ID" value="MCK6258092.1"/>
    <property type="molecule type" value="Genomic_DNA"/>
</dbReference>
<protein>
    <submittedName>
        <fullName evidence="11">Methyl-accepting chemotaxis protein</fullName>
    </submittedName>
</protein>
<organism evidence="11 12">
    <name type="scientific">Fictibacillus marinisediminis</name>
    <dbReference type="NCBI Taxonomy" id="2878389"/>
    <lineage>
        <taxon>Bacteria</taxon>
        <taxon>Bacillati</taxon>
        <taxon>Bacillota</taxon>
        <taxon>Bacilli</taxon>
        <taxon>Bacillales</taxon>
        <taxon>Fictibacillaceae</taxon>
        <taxon>Fictibacillus</taxon>
    </lineage>
</organism>
<dbReference type="InterPro" id="IPR032255">
    <property type="entry name" value="HBM"/>
</dbReference>
<feature type="region of interest" description="Disordered" evidence="7">
    <location>
        <begin position="678"/>
        <end position="715"/>
    </location>
</feature>
<evidence type="ECO:0000256" key="3">
    <source>
        <dbReference type="ARBA" id="ARBA00023136"/>
    </source>
</evidence>
<keyword evidence="8" id="KW-1133">Transmembrane helix</keyword>
<comment type="caution">
    <text evidence="11">The sequence shown here is derived from an EMBL/GenBank/DDBJ whole genome shotgun (WGS) entry which is preliminary data.</text>
</comment>
<dbReference type="GO" id="GO:0007165">
    <property type="term" value="P:signal transduction"/>
    <property type="evidence" value="ECO:0007669"/>
    <property type="project" value="UniProtKB-KW"/>
</dbReference>
<evidence type="ECO:0000259" key="10">
    <source>
        <dbReference type="PROSITE" id="PS50885"/>
    </source>
</evidence>
<evidence type="ECO:0000256" key="1">
    <source>
        <dbReference type="ARBA" id="ARBA00004236"/>
    </source>
</evidence>
<proteinExistence type="inferred from homology"/>
<name>A0A9X1XC36_9BACL</name>
<dbReference type="Proteomes" id="UP001139011">
    <property type="component" value="Unassembled WGS sequence"/>
</dbReference>
<evidence type="ECO:0000256" key="5">
    <source>
        <dbReference type="ARBA" id="ARBA00029447"/>
    </source>
</evidence>
<dbReference type="RefSeq" id="WP_248253441.1">
    <property type="nucleotide sequence ID" value="NZ_JAIWJX010000002.1"/>
</dbReference>
<evidence type="ECO:0000259" key="9">
    <source>
        <dbReference type="PROSITE" id="PS50111"/>
    </source>
</evidence>
<evidence type="ECO:0000313" key="12">
    <source>
        <dbReference type="Proteomes" id="UP001139011"/>
    </source>
</evidence>
<evidence type="ECO:0000256" key="8">
    <source>
        <dbReference type="SAM" id="Phobius"/>
    </source>
</evidence>
<dbReference type="SMART" id="SM00304">
    <property type="entry name" value="HAMP"/>
    <property type="match status" value="1"/>
</dbReference>
<dbReference type="PROSITE" id="PS50111">
    <property type="entry name" value="CHEMOTAXIS_TRANSDUC_2"/>
    <property type="match status" value="1"/>
</dbReference>
<feature type="domain" description="HAMP" evidence="10">
    <location>
        <begin position="295"/>
        <end position="347"/>
    </location>
</feature>
<comment type="similarity">
    <text evidence="5">Belongs to the methyl-accepting chemotaxis (MCP) protein family.</text>
</comment>
<dbReference type="PANTHER" id="PTHR32089">
    <property type="entry name" value="METHYL-ACCEPTING CHEMOTAXIS PROTEIN MCPB"/>
    <property type="match status" value="1"/>
</dbReference>
<dbReference type="SMART" id="SM01358">
    <property type="entry name" value="HBM"/>
    <property type="match status" value="1"/>
</dbReference>
<dbReference type="InterPro" id="IPR004089">
    <property type="entry name" value="MCPsignal_dom"/>
</dbReference>
<dbReference type="Gene3D" id="1.10.287.950">
    <property type="entry name" value="Methyl-accepting chemotaxis protein"/>
    <property type="match status" value="1"/>
</dbReference>
<feature type="domain" description="Methyl-accepting transducer" evidence="9">
    <location>
        <begin position="366"/>
        <end position="616"/>
    </location>
</feature>
<keyword evidence="12" id="KW-1185">Reference proteome</keyword>
<keyword evidence="2" id="KW-1003">Cell membrane</keyword>
<keyword evidence="4 6" id="KW-0807">Transducer</keyword>
<evidence type="ECO:0000313" key="11">
    <source>
        <dbReference type="EMBL" id="MCK6258092.1"/>
    </source>
</evidence>
<comment type="subcellular location">
    <subcellularLocation>
        <location evidence="1">Cell membrane</location>
    </subcellularLocation>
</comment>
<keyword evidence="8" id="KW-0812">Transmembrane</keyword>